<gene>
    <name evidence="3" type="ordered locus">Achl_4330</name>
</gene>
<dbReference type="RefSeq" id="WP_012623298.1">
    <property type="nucleotide sequence ID" value="NC_011879.1"/>
</dbReference>
<dbReference type="Pfam" id="PF09851">
    <property type="entry name" value="SHOCT"/>
    <property type="match status" value="1"/>
</dbReference>
<evidence type="ECO:0000313" key="4">
    <source>
        <dbReference type="Proteomes" id="UP000002505"/>
    </source>
</evidence>
<dbReference type="AlphaFoldDB" id="B8HIN4"/>
<evidence type="ECO:0000313" key="3">
    <source>
        <dbReference type="EMBL" id="ACL42281.1"/>
    </source>
</evidence>
<sequence length="286" mass="29777">MSKQQSIQWVLQATPAAATEHILAAAQALKFKANPGSENQILVESPFSFRSNTFAGKYTGTVLADGDGAVVVWDIEGQGSNQPKNLQKLAEKLPAGLLVSSGPVIAAVAGAKGGGDAEYRAKHGIPAESFLAVGVGGYCAFDGQFLTIQHVGALGRLSVGKGVKRVPLASISAVQIKPAGAVMSGFIQFTLPGSNERRSEFGKQTFDAAGDENSIVFIRDQEPAFLAFRDVLEQAIAARHSPVAAAAPAPAPTVLDQIAQLAGLRDAGVLTAEEFDAKKAELLSRL</sequence>
<feature type="domain" description="SHOCT" evidence="1">
    <location>
        <begin position="256"/>
        <end position="283"/>
    </location>
</feature>
<evidence type="ECO:0000259" key="1">
    <source>
        <dbReference type="Pfam" id="PF09851"/>
    </source>
</evidence>
<feature type="domain" description="DUF4429" evidence="2">
    <location>
        <begin position="140"/>
        <end position="230"/>
    </location>
</feature>
<dbReference type="Proteomes" id="UP000002505">
    <property type="component" value="Plasmid pACHL01"/>
</dbReference>
<accession>B8HIN4</accession>
<dbReference type="KEGG" id="ach:Achl_4330"/>
<organism evidence="3 4">
    <name type="scientific">Pseudarthrobacter chlorophenolicus (strain ATCC 700700 / DSM 12829 / CIP 107037 / JCM 12360 / KCTC 9906 / NCIMB 13794 / A6)</name>
    <name type="common">Arthrobacter chlorophenolicus</name>
    <dbReference type="NCBI Taxonomy" id="452863"/>
    <lineage>
        <taxon>Bacteria</taxon>
        <taxon>Bacillati</taxon>
        <taxon>Actinomycetota</taxon>
        <taxon>Actinomycetes</taxon>
        <taxon>Micrococcales</taxon>
        <taxon>Micrococcaceae</taxon>
        <taxon>Pseudarthrobacter</taxon>
    </lineage>
</organism>
<dbReference type="InterPro" id="IPR018649">
    <property type="entry name" value="SHOCT"/>
</dbReference>
<dbReference type="EMBL" id="CP001342">
    <property type="protein sequence ID" value="ACL42281.1"/>
    <property type="molecule type" value="Genomic_DNA"/>
</dbReference>
<dbReference type="InterPro" id="IPR027860">
    <property type="entry name" value="DUF4429"/>
</dbReference>
<reference evidence="3" key="1">
    <citation type="submission" date="2009-01" db="EMBL/GenBank/DDBJ databases">
        <title>Complete sequence of plasmid1 of Arthrobacter chlorophenolicus A6.</title>
        <authorList>
            <consortium name="US DOE Joint Genome Institute"/>
            <person name="Lucas S."/>
            <person name="Copeland A."/>
            <person name="Lapidus A."/>
            <person name="Glavina del Rio T."/>
            <person name="Tice H."/>
            <person name="Bruce D."/>
            <person name="Goodwin L."/>
            <person name="Pitluck S."/>
            <person name="Goltsman E."/>
            <person name="Clum A."/>
            <person name="Larimer F."/>
            <person name="Land M."/>
            <person name="Hauser L."/>
            <person name="Kyrpides N."/>
            <person name="Mikhailova N."/>
            <person name="Jansson J."/>
            <person name="Richardson P."/>
        </authorList>
    </citation>
    <scope>NUCLEOTIDE SEQUENCE [LARGE SCALE GENOMIC DNA]</scope>
    <source>
        <strain evidence="3">A6</strain>
        <plasmid evidence="3">pACHL01</plasmid>
    </source>
</reference>
<keyword evidence="4" id="KW-1185">Reference proteome</keyword>
<evidence type="ECO:0008006" key="5">
    <source>
        <dbReference type="Google" id="ProtNLM"/>
    </source>
</evidence>
<keyword evidence="3" id="KW-0614">Plasmid</keyword>
<name>B8HIN4_PSECP</name>
<geneLocation type="plasmid" evidence="3 4">
    <name>pACHL01</name>
</geneLocation>
<dbReference type="Pfam" id="PF14472">
    <property type="entry name" value="DUF4429"/>
    <property type="match status" value="1"/>
</dbReference>
<evidence type="ECO:0000259" key="2">
    <source>
        <dbReference type="Pfam" id="PF14472"/>
    </source>
</evidence>
<dbReference type="HOGENOM" id="CLU_971978_0_0_11"/>
<protein>
    <recommendedName>
        <fullName evidence="5">SHOCT domain-containing protein</fullName>
    </recommendedName>
</protein>
<proteinExistence type="predicted"/>